<gene>
    <name evidence="2" type="ORF">C2G38_2213538</name>
</gene>
<evidence type="ECO:0000256" key="1">
    <source>
        <dbReference type="SAM" id="SignalP"/>
    </source>
</evidence>
<feature type="chain" id="PRO_5017329967" evidence="1">
    <location>
        <begin position="20"/>
        <end position="110"/>
    </location>
</feature>
<keyword evidence="3" id="KW-1185">Reference proteome</keyword>
<name>A0A397UEX4_9GLOM</name>
<organism evidence="2 3">
    <name type="scientific">Gigaspora rosea</name>
    <dbReference type="NCBI Taxonomy" id="44941"/>
    <lineage>
        <taxon>Eukaryota</taxon>
        <taxon>Fungi</taxon>
        <taxon>Fungi incertae sedis</taxon>
        <taxon>Mucoromycota</taxon>
        <taxon>Glomeromycotina</taxon>
        <taxon>Glomeromycetes</taxon>
        <taxon>Diversisporales</taxon>
        <taxon>Gigasporaceae</taxon>
        <taxon>Gigaspora</taxon>
    </lineage>
</organism>
<dbReference type="AlphaFoldDB" id="A0A397UEX4"/>
<dbReference type="Proteomes" id="UP000266673">
    <property type="component" value="Unassembled WGS sequence"/>
</dbReference>
<sequence>MKFNLFLLFLTILAVAAFAYPKLNHDLAKRQTPSQNPNCDPNKCCNAGDVACFNLCGLKSCTPTQNPACDPNKCCKPGDGECFKACGLAACDPATNATPTQAASPAKTAV</sequence>
<reference evidence="2 3" key="1">
    <citation type="submission" date="2018-06" db="EMBL/GenBank/DDBJ databases">
        <title>Comparative genomics reveals the genomic features of Rhizophagus irregularis, R. cerebriforme, R. diaphanum and Gigaspora rosea, and their symbiotic lifestyle signature.</title>
        <authorList>
            <person name="Morin E."/>
            <person name="San Clemente H."/>
            <person name="Chen E.C.H."/>
            <person name="De La Providencia I."/>
            <person name="Hainaut M."/>
            <person name="Kuo A."/>
            <person name="Kohler A."/>
            <person name="Murat C."/>
            <person name="Tang N."/>
            <person name="Roy S."/>
            <person name="Loubradou J."/>
            <person name="Henrissat B."/>
            <person name="Grigoriev I.V."/>
            <person name="Corradi N."/>
            <person name="Roux C."/>
            <person name="Martin F.M."/>
        </authorList>
    </citation>
    <scope>NUCLEOTIDE SEQUENCE [LARGE SCALE GENOMIC DNA]</scope>
    <source>
        <strain evidence="2 3">DAOM 194757</strain>
    </source>
</reference>
<comment type="caution">
    <text evidence="2">The sequence shown here is derived from an EMBL/GenBank/DDBJ whole genome shotgun (WGS) entry which is preliminary data.</text>
</comment>
<feature type="signal peptide" evidence="1">
    <location>
        <begin position="1"/>
        <end position="19"/>
    </location>
</feature>
<evidence type="ECO:0000313" key="2">
    <source>
        <dbReference type="EMBL" id="RIB07728.1"/>
    </source>
</evidence>
<accession>A0A397UEX4</accession>
<dbReference type="OrthoDB" id="2316280at2759"/>
<dbReference type="EMBL" id="QKWP01001607">
    <property type="protein sequence ID" value="RIB07728.1"/>
    <property type="molecule type" value="Genomic_DNA"/>
</dbReference>
<evidence type="ECO:0000313" key="3">
    <source>
        <dbReference type="Proteomes" id="UP000266673"/>
    </source>
</evidence>
<proteinExistence type="predicted"/>
<keyword evidence="1" id="KW-0732">Signal</keyword>
<protein>
    <submittedName>
        <fullName evidence="2">Uncharacterized protein</fullName>
    </submittedName>
</protein>